<feature type="chain" id="PRO_5043373117" description="Secreted protein" evidence="1">
    <location>
        <begin position="17"/>
        <end position="122"/>
    </location>
</feature>
<gene>
    <name evidence="2" type="ORF">QBC42DRAFT_300627</name>
</gene>
<reference evidence="2" key="1">
    <citation type="journal article" date="2023" name="Mol. Phylogenet. Evol.">
        <title>Genome-scale phylogeny and comparative genomics of the fungal order Sordariales.</title>
        <authorList>
            <person name="Hensen N."/>
            <person name="Bonometti L."/>
            <person name="Westerberg I."/>
            <person name="Brannstrom I.O."/>
            <person name="Guillou S."/>
            <person name="Cros-Aarteil S."/>
            <person name="Calhoun S."/>
            <person name="Haridas S."/>
            <person name="Kuo A."/>
            <person name="Mondo S."/>
            <person name="Pangilinan J."/>
            <person name="Riley R."/>
            <person name="LaButti K."/>
            <person name="Andreopoulos B."/>
            <person name="Lipzen A."/>
            <person name="Chen C."/>
            <person name="Yan M."/>
            <person name="Daum C."/>
            <person name="Ng V."/>
            <person name="Clum A."/>
            <person name="Steindorff A."/>
            <person name="Ohm R.A."/>
            <person name="Martin F."/>
            <person name="Silar P."/>
            <person name="Natvig D.O."/>
            <person name="Lalanne C."/>
            <person name="Gautier V."/>
            <person name="Ament-Velasquez S.L."/>
            <person name="Kruys A."/>
            <person name="Hutchinson M.I."/>
            <person name="Powell A.J."/>
            <person name="Barry K."/>
            <person name="Miller A.N."/>
            <person name="Grigoriev I.V."/>
            <person name="Debuchy R."/>
            <person name="Gladieux P."/>
            <person name="Hiltunen Thoren M."/>
            <person name="Johannesson H."/>
        </authorList>
    </citation>
    <scope>NUCLEOTIDE SEQUENCE</scope>
    <source>
        <strain evidence="2">PSN324</strain>
    </source>
</reference>
<dbReference type="EMBL" id="MU865085">
    <property type="protein sequence ID" value="KAK4458036.1"/>
    <property type="molecule type" value="Genomic_DNA"/>
</dbReference>
<sequence>MSAILWTTTLTATATATPEWLGCCGRTRRAGHVRRETLLSSVSRLAAVDATNQETASYHLEDTWWTAPHMRPEGSCRATKMKMETSTRSRLLGATYESPAHLHLNRSQYRSPISAFNAGLGI</sequence>
<protein>
    <recommendedName>
        <fullName evidence="4">Secreted protein</fullName>
    </recommendedName>
</protein>
<organism evidence="2 3">
    <name type="scientific">Cladorrhinum samala</name>
    <dbReference type="NCBI Taxonomy" id="585594"/>
    <lineage>
        <taxon>Eukaryota</taxon>
        <taxon>Fungi</taxon>
        <taxon>Dikarya</taxon>
        <taxon>Ascomycota</taxon>
        <taxon>Pezizomycotina</taxon>
        <taxon>Sordariomycetes</taxon>
        <taxon>Sordariomycetidae</taxon>
        <taxon>Sordariales</taxon>
        <taxon>Podosporaceae</taxon>
        <taxon>Cladorrhinum</taxon>
    </lineage>
</organism>
<evidence type="ECO:0000313" key="3">
    <source>
        <dbReference type="Proteomes" id="UP001321749"/>
    </source>
</evidence>
<feature type="signal peptide" evidence="1">
    <location>
        <begin position="1"/>
        <end position="16"/>
    </location>
</feature>
<comment type="caution">
    <text evidence="2">The sequence shown here is derived from an EMBL/GenBank/DDBJ whole genome shotgun (WGS) entry which is preliminary data.</text>
</comment>
<keyword evidence="3" id="KW-1185">Reference proteome</keyword>
<evidence type="ECO:0000313" key="2">
    <source>
        <dbReference type="EMBL" id="KAK4458036.1"/>
    </source>
</evidence>
<dbReference type="AlphaFoldDB" id="A0AAV9HB90"/>
<accession>A0AAV9HB90</accession>
<evidence type="ECO:0000256" key="1">
    <source>
        <dbReference type="SAM" id="SignalP"/>
    </source>
</evidence>
<reference evidence="2" key="2">
    <citation type="submission" date="2023-06" db="EMBL/GenBank/DDBJ databases">
        <authorList>
            <consortium name="Lawrence Berkeley National Laboratory"/>
            <person name="Mondo S.J."/>
            <person name="Hensen N."/>
            <person name="Bonometti L."/>
            <person name="Westerberg I."/>
            <person name="Brannstrom I.O."/>
            <person name="Guillou S."/>
            <person name="Cros-Aarteil S."/>
            <person name="Calhoun S."/>
            <person name="Haridas S."/>
            <person name="Kuo A."/>
            <person name="Pangilinan J."/>
            <person name="Riley R."/>
            <person name="Labutti K."/>
            <person name="Andreopoulos B."/>
            <person name="Lipzen A."/>
            <person name="Chen C."/>
            <person name="Yanf M."/>
            <person name="Daum C."/>
            <person name="Ng V."/>
            <person name="Clum A."/>
            <person name="Steindorff A."/>
            <person name="Ohm R."/>
            <person name="Martin F."/>
            <person name="Silar P."/>
            <person name="Natvig D."/>
            <person name="Lalanne C."/>
            <person name="Gautier V."/>
            <person name="Ament-Velasquez S.L."/>
            <person name="Kruys A."/>
            <person name="Hutchinson M.I."/>
            <person name="Powell A.J."/>
            <person name="Barry K."/>
            <person name="Miller A.N."/>
            <person name="Grigoriev I.V."/>
            <person name="Debuchy R."/>
            <person name="Gladieux P."/>
            <person name="Thoren M.H."/>
            <person name="Johannesson H."/>
        </authorList>
    </citation>
    <scope>NUCLEOTIDE SEQUENCE</scope>
    <source>
        <strain evidence="2">PSN324</strain>
    </source>
</reference>
<dbReference type="Proteomes" id="UP001321749">
    <property type="component" value="Unassembled WGS sequence"/>
</dbReference>
<name>A0AAV9HB90_9PEZI</name>
<evidence type="ECO:0008006" key="4">
    <source>
        <dbReference type="Google" id="ProtNLM"/>
    </source>
</evidence>
<proteinExistence type="predicted"/>
<keyword evidence="1" id="KW-0732">Signal</keyword>